<dbReference type="PANTHER" id="PTHR43000">
    <property type="entry name" value="DTDP-D-GLUCOSE 4,6-DEHYDRATASE-RELATED"/>
    <property type="match status" value="1"/>
</dbReference>
<proteinExistence type="inferred from homology"/>
<dbReference type="Pfam" id="PF01370">
    <property type="entry name" value="Epimerase"/>
    <property type="match status" value="1"/>
</dbReference>
<accession>A0ABQ6G4J3</accession>
<dbReference type="Proteomes" id="UP001344906">
    <property type="component" value="Unassembled WGS sequence"/>
</dbReference>
<dbReference type="SUPFAM" id="SSF51735">
    <property type="entry name" value="NAD(P)-binding Rossmann-fold domains"/>
    <property type="match status" value="1"/>
</dbReference>
<dbReference type="Gene3D" id="3.40.50.720">
    <property type="entry name" value="NAD(P)-binding Rossmann-like Domain"/>
    <property type="match status" value="1"/>
</dbReference>
<protein>
    <submittedName>
        <fullName evidence="3">UDP-glucose 4-epimerase</fullName>
    </submittedName>
</protein>
<organism evidence="3 4">
    <name type="scientific">Dictyobacter halimunensis</name>
    <dbReference type="NCBI Taxonomy" id="3026934"/>
    <lineage>
        <taxon>Bacteria</taxon>
        <taxon>Bacillati</taxon>
        <taxon>Chloroflexota</taxon>
        <taxon>Ktedonobacteria</taxon>
        <taxon>Ktedonobacterales</taxon>
        <taxon>Dictyobacteraceae</taxon>
        <taxon>Dictyobacter</taxon>
    </lineage>
</organism>
<dbReference type="Gene3D" id="3.90.25.10">
    <property type="entry name" value="UDP-galactose 4-epimerase, domain 1"/>
    <property type="match status" value="1"/>
</dbReference>
<dbReference type="InterPro" id="IPR001509">
    <property type="entry name" value="Epimerase_deHydtase"/>
</dbReference>
<dbReference type="InterPro" id="IPR036291">
    <property type="entry name" value="NAD(P)-bd_dom_sf"/>
</dbReference>
<dbReference type="EMBL" id="BSRI01000002">
    <property type="protein sequence ID" value="GLV59560.1"/>
    <property type="molecule type" value="Genomic_DNA"/>
</dbReference>
<evidence type="ECO:0000256" key="1">
    <source>
        <dbReference type="ARBA" id="ARBA00007637"/>
    </source>
</evidence>
<comment type="similarity">
    <text evidence="1">Belongs to the NAD(P)-dependent epimerase/dehydratase family.</text>
</comment>
<reference evidence="3 4" key="1">
    <citation type="submission" date="2023-02" db="EMBL/GenBank/DDBJ databases">
        <title>Dictyobacter halimunensis sp. nov., a new member of the class Ktedonobacteria from forest soil in a geothermal area.</title>
        <authorList>
            <person name="Rachmania M.K."/>
            <person name="Ningsih F."/>
            <person name="Sakai Y."/>
            <person name="Yabe S."/>
            <person name="Yokota A."/>
            <person name="Sjamsuridzal W."/>
        </authorList>
    </citation>
    <scope>NUCLEOTIDE SEQUENCE [LARGE SCALE GENOMIC DNA]</scope>
    <source>
        <strain evidence="3 4">S3.2.2.5</strain>
    </source>
</reference>
<keyword evidence="4" id="KW-1185">Reference proteome</keyword>
<dbReference type="RefSeq" id="WP_338256256.1">
    <property type="nucleotide sequence ID" value="NZ_BSRI01000002.1"/>
</dbReference>
<evidence type="ECO:0000313" key="3">
    <source>
        <dbReference type="EMBL" id="GLV59560.1"/>
    </source>
</evidence>
<evidence type="ECO:0000313" key="4">
    <source>
        <dbReference type="Proteomes" id="UP001344906"/>
    </source>
</evidence>
<gene>
    <name evidence="3" type="ORF">KDH_63860</name>
</gene>
<feature type="domain" description="NAD-dependent epimerase/dehydratase" evidence="2">
    <location>
        <begin position="3"/>
        <end position="230"/>
    </location>
</feature>
<sequence>MKIAITGGAGFVGSQLARAYLDAGHDVFVIDSLTAGSRQTIDPRARFYQIDVRDSNLRQLLQSERPDIMSHHAAQQHEPGTAEHALRDADVHVRGLINVLDSCVSASVTHFVFASGGNSMYGPVDPDQLPLNEEHALYPRSAHDISKVAGEWYVRYYSQQYGLTHTIVRYADIYGESSSPRANHPLSYFIQMLMKRQRSIIYGTGNELRDHIFIDDIMRAHLLMIKNLTRTKNTTMHLSSGHGYSLNRLYHMAAAVVESAIEPTYLGGPYLKASSVILDNTRAGHILGWQPQVSLSEGVRLAVARLLSGKEAQPQRPTAEPVPVRLVAEATLTRA</sequence>
<comment type="caution">
    <text evidence="3">The sequence shown here is derived from an EMBL/GenBank/DDBJ whole genome shotgun (WGS) entry which is preliminary data.</text>
</comment>
<name>A0ABQ6G4J3_9CHLR</name>
<evidence type="ECO:0000259" key="2">
    <source>
        <dbReference type="Pfam" id="PF01370"/>
    </source>
</evidence>